<dbReference type="SUPFAM" id="SSF90123">
    <property type="entry name" value="ABC transporter transmembrane region"/>
    <property type="match status" value="2"/>
</dbReference>
<reference evidence="14" key="1">
    <citation type="submission" date="2021-06" db="EMBL/GenBank/DDBJ databases">
        <authorList>
            <consortium name="DOE Joint Genome Institute"/>
            <person name="Mondo S.J."/>
            <person name="Amses K.R."/>
            <person name="Simmons D.R."/>
            <person name="Longcore J.E."/>
            <person name="Seto K."/>
            <person name="Alves G.H."/>
            <person name="Bonds A.E."/>
            <person name="Quandt C.A."/>
            <person name="Davis W.J."/>
            <person name="Chang Y."/>
            <person name="Letcher P.M."/>
            <person name="Powell M.J."/>
            <person name="Kuo A."/>
            <person name="Labutti K."/>
            <person name="Pangilinan J."/>
            <person name="Andreopoulos W."/>
            <person name="Tritt A."/>
            <person name="Riley R."/>
            <person name="Hundley H."/>
            <person name="Johnson J."/>
            <person name="Lipzen A."/>
            <person name="Barry K."/>
            <person name="Berbee M.L."/>
            <person name="Buchler N.E."/>
            <person name="Grigoriev I.V."/>
            <person name="Spatafora J.W."/>
            <person name="Stajich J.E."/>
            <person name="James T.Y."/>
        </authorList>
    </citation>
    <scope>NUCLEOTIDE SEQUENCE</scope>
    <source>
        <strain evidence="14">AG</strain>
    </source>
</reference>
<dbReference type="GeneID" id="75910423"/>
<dbReference type="FunFam" id="1.20.1560.10:FF:000018">
    <property type="entry name" value="ATP-binding cassette subfamily B member 11"/>
    <property type="match status" value="1"/>
</dbReference>
<dbReference type="PANTHER" id="PTHR43394:SF27">
    <property type="entry name" value="ATP-DEPENDENT TRANSLOCASE ABCB1-LIKE"/>
    <property type="match status" value="1"/>
</dbReference>
<dbReference type="PROSITE" id="PS00211">
    <property type="entry name" value="ABC_TRANSPORTER_1"/>
    <property type="match status" value="2"/>
</dbReference>
<comment type="subcellular location">
    <subcellularLocation>
        <location evidence="1">Membrane</location>
        <topology evidence="1">Multi-pass membrane protein</topology>
    </subcellularLocation>
</comment>
<dbReference type="CDD" id="cd18578">
    <property type="entry name" value="ABC_6TM_Pgp_ABCB1_D2_like"/>
    <property type="match status" value="1"/>
</dbReference>
<evidence type="ECO:0000256" key="4">
    <source>
        <dbReference type="ARBA" id="ARBA00022692"/>
    </source>
</evidence>
<dbReference type="PANTHER" id="PTHR43394">
    <property type="entry name" value="ATP-DEPENDENT PERMEASE MDL1, MITOCHONDRIAL"/>
    <property type="match status" value="1"/>
</dbReference>
<feature type="transmembrane region" description="Helical" evidence="11">
    <location>
        <begin position="247"/>
        <end position="268"/>
    </location>
</feature>
<feature type="domain" description="ABC transmembrane type-1" evidence="13">
    <location>
        <begin position="769"/>
        <end position="1057"/>
    </location>
</feature>
<proteinExistence type="inferred from homology"/>
<evidence type="ECO:0000256" key="6">
    <source>
        <dbReference type="ARBA" id="ARBA00022741"/>
    </source>
</evidence>
<dbReference type="SUPFAM" id="SSF52540">
    <property type="entry name" value="P-loop containing nucleoside triphosphate hydrolases"/>
    <property type="match status" value="2"/>
</dbReference>
<evidence type="ECO:0000259" key="13">
    <source>
        <dbReference type="PROSITE" id="PS50929"/>
    </source>
</evidence>
<evidence type="ECO:0000313" key="15">
    <source>
        <dbReference type="Proteomes" id="UP001206595"/>
    </source>
</evidence>
<feature type="domain" description="ABC transmembrane type-1" evidence="13">
    <location>
        <begin position="101"/>
        <end position="391"/>
    </location>
</feature>
<keyword evidence="3" id="KW-0813">Transport</keyword>
<dbReference type="InterPro" id="IPR003593">
    <property type="entry name" value="AAA+_ATPase"/>
</dbReference>
<feature type="transmembrane region" description="Helical" evidence="11">
    <location>
        <begin position="767"/>
        <end position="793"/>
    </location>
</feature>
<dbReference type="PROSITE" id="PS50893">
    <property type="entry name" value="ABC_TRANSPORTER_2"/>
    <property type="match status" value="2"/>
</dbReference>
<dbReference type="SMART" id="SM00382">
    <property type="entry name" value="AAA"/>
    <property type="match status" value="2"/>
</dbReference>
<protein>
    <submittedName>
        <fullName evidence="14">Uncharacterized protein</fullName>
    </submittedName>
</protein>
<dbReference type="InterPro" id="IPR017871">
    <property type="entry name" value="ABC_transporter-like_CS"/>
</dbReference>
<evidence type="ECO:0000256" key="7">
    <source>
        <dbReference type="ARBA" id="ARBA00022840"/>
    </source>
</evidence>
<dbReference type="GO" id="GO:0015421">
    <property type="term" value="F:ABC-type oligopeptide transporter activity"/>
    <property type="evidence" value="ECO:0007669"/>
    <property type="project" value="TreeGrafter"/>
</dbReference>
<dbReference type="GO" id="GO:0016887">
    <property type="term" value="F:ATP hydrolysis activity"/>
    <property type="evidence" value="ECO:0007669"/>
    <property type="project" value="InterPro"/>
</dbReference>
<comment type="caution">
    <text evidence="14">The sequence shown here is derived from an EMBL/GenBank/DDBJ whole genome shotgun (WGS) entry which is preliminary data.</text>
</comment>
<dbReference type="GO" id="GO:0005524">
    <property type="term" value="F:ATP binding"/>
    <property type="evidence" value="ECO:0007669"/>
    <property type="project" value="UniProtKB-KW"/>
</dbReference>
<dbReference type="EMBL" id="MU620892">
    <property type="protein sequence ID" value="KAI8584709.1"/>
    <property type="molecule type" value="Genomic_DNA"/>
</dbReference>
<evidence type="ECO:0000256" key="1">
    <source>
        <dbReference type="ARBA" id="ARBA00004141"/>
    </source>
</evidence>
<feature type="domain" description="ABC transporter" evidence="12">
    <location>
        <begin position="426"/>
        <end position="664"/>
    </location>
</feature>
<dbReference type="GO" id="GO:0090374">
    <property type="term" value="P:oligopeptide export from mitochondrion"/>
    <property type="evidence" value="ECO:0007669"/>
    <property type="project" value="TreeGrafter"/>
</dbReference>
<comment type="similarity">
    <text evidence="2">Belongs to the ABC transporter superfamily. ABCB family. Multidrug resistance exporter (TC 3.A.1.201) subfamily.</text>
</comment>
<dbReference type="Pfam" id="PF00005">
    <property type="entry name" value="ABC_tran"/>
    <property type="match status" value="2"/>
</dbReference>
<feature type="domain" description="ABC transporter" evidence="12">
    <location>
        <begin position="1091"/>
        <end position="1332"/>
    </location>
</feature>
<feature type="transmembrane region" description="Helical" evidence="11">
    <location>
        <begin position="362"/>
        <end position="380"/>
    </location>
</feature>
<feature type="region of interest" description="Disordered" evidence="10">
    <location>
        <begin position="1"/>
        <end position="23"/>
    </location>
</feature>
<dbReference type="Gene3D" id="1.20.1560.10">
    <property type="entry name" value="ABC transporter type 1, transmembrane domain"/>
    <property type="match status" value="1"/>
</dbReference>
<dbReference type="InterPro" id="IPR027417">
    <property type="entry name" value="P-loop_NTPase"/>
</dbReference>
<evidence type="ECO:0000259" key="12">
    <source>
        <dbReference type="PROSITE" id="PS50893"/>
    </source>
</evidence>
<dbReference type="CDD" id="cd03249">
    <property type="entry name" value="ABC_MTABC3_MDL1_MDL2"/>
    <property type="match status" value="2"/>
</dbReference>
<dbReference type="CDD" id="cd18577">
    <property type="entry name" value="ABC_6TM_Pgp_ABCB1_D1_like"/>
    <property type="match status" value="1"/>
</dbReference>
<evidence type="ECO:0000256" key="8">
    <source>
        <dbReference type="ARBA" id="ARBA00022989"/>
    </source>
</evidence>
<organism evidence="14 15">
    <name type="scientific">Umbelopsis ramanniana AG</name>
    <dbReference type="NCBI Taxonomy" id="1314678"/>
    <lineage>
        <taxon>Eukaryota</taxon>
        <taxon>Fungi</taxon>
        <taxon>Fungi incertae sedis</taxon>
        <taxon>Mucoromycota</taxon>
        <taxon>Mucoromycotina</taxon>
        <taxon>Umbelopsidomycetes</taxon>
        <taxon>Umbelopsidales</taxon>
        <taxon>Umbelopsidaceae</taxon>
        <taxon>Umbelopsis</taxon>
    </lineage>
</organism>
<evidence type="ECO:0000256" key="2">
    <source>
        <dbReference type="ARBA" id="ARBA00007577"/>
    </source>
</evidence>
<dbReference type="GO" id="GO:0005743">
    <property type="term" value="C:mitochondrial inner membrane"/>
    <property type="evidence" value="ECO:0007669"/>
    <property type="project" value="TreeGrafter"/>
</dbReference>
<feature type="transmembrane region" description="Helical" evidence="11">
    <location>
        <begin position="813"/>
        <end position="837"/>
    </location>
</feature>
<feature type="compositionally biased region" description="Low complexity" evidence="10">
    <location>
        <begin position="11"/>
        <end position="20"/>
    </location>
</feature>
<feature type="transmembrane region" description="Helical" evidence="11">
    <location>
        <begin position="325"/>
        <end position="350"/>
    </location>
</feature>
<feature type="transmembrane region" description="Helical" evidence="11">
    <location>
        <begin position="98"/>
        <end position="122"/>
    </location>
</feature>
<keyword evidence="7" id="KW-0067">ATP-binding</keyword>
<evidence type="ECO:0000256" key="10">
    <source>
        <dbReference type="SAM" id="MobiDB-lite"/>
    </source>
</evidence>
<dbReference type="InterPro" id="IPR039421">
    <property type="entry name" value="Type_1_exporter"/>
</dbReference>
<keyword evidence="4 11" id="KW-0812">Transmembrane</keyword>
<reference evidence="14" key="2">
    <citation type="journal article" date="2022" name="Proc. Natl. Acad. Sci. U.S.A.">
        <title>Diploid-dominant life cycles characterize the early evolution of Fungi.</title>
        <authorList>
            <person name="Amses K.R."/>
            <person name="Simmons D.R."/>
            <person name="Longcore J.E."/>
            <person name="Mondo S.J."/>
            <person name="Seto K."/>
            <person name="Jeronimo G.H."/>
            <person name="Bonds A.E."/>
            <person name="Quandt C.A."/>
            <person name="Davis W.J."/>
            <person name="Chang Y."/>
            <person name="Federici B.A."/>
            <person name="Kuo A."/>
            <person name="LaButti K."/>
            <person name="Pangilinan J."/>
            <person name="Andreopoulos W."/>
            <person name="Tritt A."/>
            <person name="Riley R."/>
            <person name="Hundley H."/>
            <person name="Johnson J."/>
            <person name="Lipzen A."/>
            <person name="Barry K."/>
            <person name="Lang B.F."/>
            <person name="Cuomo C.A."/>
            <person name="Buchler N.E."/>
            <person name="Grigoriev I.V."/>
            <person name="Spatafora J.W."/>
            <person name="Stajich J.E."/>
            <person name="James T.Y."/>
        </authorList>
    </citation>
    <scope>NUCLEOTIDE SEQUENCE</scope>
    <source>
        <strain evidence="14">AG</strain>
    </source>
</reference>
<dbReference type="Gene3D" id="3.40.50.300">
    <property type="entry name" value="P-loop containing nucleotide triphosphate hydrolases"/>
    <property type="match status" value="2"/>
</dbReference>
<dbReference type="InterPro" id="IPR003439">
    <property type="entry name" value="ABC_transporter-like_ATP-bd"/>
</dbReference>
<dbReference type="FunFam" id="1.20.1560.10:FF:000009">
    <property type="entry name" value="ABC transporter B family member 1"/>
    <property type="match status" value="1"/>
</dbReference>
<dbReference type="InterPro" id="IPR011527">
    <property type="entry name" value="ABC1_TM_dom"/>
</dbReference>
<keyword evidence="9 11" id="KW-0472">Membrane</keyword>
<keyword evidence="5" id="KW-0677">Repeat</keyword>
<keyword evidence="15" id="KW-1185">Reference proteome</keyword>
<feature type="transmembrane region" description="Helical" evidence="11">
    <location>
        <begin position="222"/>
        <end position="241"/>
    </location>
</feature>
<sequence length="1338" mass="146374">MSTVDKEADTSSDNHNNHSNAETVRDEIVDLLVEKQPIPPAINNLGVVADPTPLAEKKEGAKPKAGIFGLKKDKEKKKKQPAVGIFTLFRFANARDKILILIGVICSASVGAIQPVSIIILGKFLTDFTKVLTTPGEDILAAVMPVILIFVYLGTANLVLGYLCQCSWVLSGEFQTRRIRKMYVHAILRQDMGWFDQAEEGSLTTRLAADTNLIQDGISEKFGIFIQCCSQFITGFVIAFVKGWRLALVLLAAMPIMGGCGIFIGIYITKFTTMGQDAYADGGAVVEQAIAGIRTVYSFSLQKRFLDRYKAELQKAYVVGRKKGIVLGVGFGSFMFILFATYGLAFWYGYTLVVNKTDGMNGSSVLVVFMSMMIGAMSLLQLPPQLSAVTSAMGAAYKIYNTIDRIPSIDPDSTAGKKLDTVKGHIVFKDVKFKYPTRPDTTVLKHLNLDIKPGMTVAFCGPSGSGKSTSIQLIQRFYDPLEGSVSLDGSDLKDLNVSWLRQHIGVVSQEPVLFNMSVKQNILMGSVTGDVTEEEVISACMKANCHSFITQLPNGYDTIVGEHGGMLSGGQKQRIAIARALVKNPPILLLDEATSALDTASERLVQRALDIASADRTTVVIAHRLSTIKNADLIVVMRDGDIVEAGKHNDLLEQDGVYKQLVLKQKIKMQEDAIAKGKGDPEEVDVFEDDSLDDASLERALQEETVQIATDIVDAERVAQTRVNVADTDVDVYEIKRLKEKEEKKANLKKKAPVLRVASMMRSEWHLILFGVLGAAVAGVIFPAYALIFSRVIVMLQTDPQWAPPFQGPNLYAFIFVVLGIGAFFAFSTQVICFEIAGERFTERLRALAFEAMLKQENGFFDEESHSLGALTSRLATDAANVNQLITKVWGDVAQLCVTAITGLTIAFVNGWLLTFIVLACAPFMALATGYESRVHRGFENQTKTAYERSGDVAAEAIKEIRTVAALTKQEYFEDRYEKAIARPHKLAQKKAFLASVGYGATQGMNLYTNAVAFYAGIRLIKSGQLSFQPMFTVLMAIMITATGMGRASTFTSTFEKAKNSAISTFELIDRQPLIDPDQEGAEPESVSGDVEFQDIRFAYPARPNVEIFKGNFSFKGKANQSIALVGPSGCGKSTTIGILQRWYDPKGGMAKVDDKNIAEYSLHNLRSHMSLVSQEPVLFDMSIRDNIRFGIESDNVTDEQINAAAEMANIFTFIDELPNGLDTRVGDKGSQLSGGQKQRIAIARALIRNPAILLLDEATSALDSESEKLVQQALDKALAQGGRTTITIAHRLSTIQNSDLIVVVKDGQVVEQGNHFELLALDGVYADLVNQQNLNAN</sequence>
<accession>A0AAD5EJF7</accession>
<keyword evidence="8 11" id="KW-1133">Transmembrane helix</keyword>
<gene>
    <name evidence="14" type="ORF">K450DRAFT_217634</name>
</gene>
<evidence type="ECO:0000256" key="11">
    <source>
        <dbReference type="SAM" id="Phobius"/>
    </source>
</evidence>
<feature type="transmembrane region" description="Helical" evidence="11">
    <location>
        <begin position="911"/>
        <end position="931"/>
    </location>
</feature>
<feature type="transmembrane region" description="Helical" evidence="11">
    <location>
        <begin position="142"/>
        <end position="170"/>
    </location>
</feature>
<evidence type="ECO:0000313" key="14">
    <source>
        <dbReference type="EMBL" id="KAI8584709.1"/>
    </source>
</evidence>
<evidence type="ECO:0000256" key="3">
    <source>
        <dbReference type="ARBA" id="ARBA00022448"/>
    </source>
</evidence>
<dbReference type="RefSeq" id="XP_051449713.1">
    <property type="nucleotide sequence ID" value="XM_051585073.1"/>
</dbReference>
<dbReference type="Proteomes" id="UP001206595">
    <property type="component" value="Unassembled WGS sequence"/>
</dbReference>
<evidence type="ECO:0000256" key="9">
    <source>
        <dbReference type="ARBA" id="ARBA00023136"/>
    </source>
</evidence>
<name>A0AAD5EJF7_UMBRA</name>
<dbReference type="Pfam" id="PF00664">
    <property type="entry name" value="ABC_membrane"/>
    <property type="match status" value="2"/>
</dbReference>
<evidence type="ECO:0000256" key="5">
    <source>
        <dbReference type="ARBA" id="ARBA00022737"/>
    </source>
</evidence>
<keyword evidence="6" id="KW-0547">Nucleotide-binding</keyword>
<dbReference type="FunFam" id="3.40.50.300:FF:000205">
    <property type="entry name" value="ABC transporter B family member 4"/>
    <property type="match status" value="2"/>
</dbReference>
<dbReference type="InterPro" id="IPR036640">
    <property type="entry name" value="ABC1_TM_sf"/>
</dbReference>
<dbReference type="PROSITE" id="PS50929">
    <property type="entry name" value="ABC_TM1F"/>
    <property type="match status" value="2"/>
</dbReference>